<dbReference type="Pfam" id="PF13628">
    <property type="entry name" value="DUF4142"/>
    <property type="match status" value="1"/>
</dbReference>
<gene>
    <name evidence="3" type="ORF">BE18_45835</name>
</gene>
<accession>A0A150SA81</accession>
<sequence length="234" mass="26407">MDRSVRRAAENREGEFTMMRHHFRHRVAVIAALAASVVGSSAHATGRGGYAQQQGAQISQQQRPQQQRPQQAIPKRAHTQVSDGAIAGVVSASNQLEISLATIARKQARSREVKDFACEMIESHTQAERHLSALLRRLRIQVQPTRVSAMLVGHAPLFAAHLRRQPAQKFDQAFMNAQVMMHRYQLRMLDEQLIPKVKEPALRQELQSIREKVVHHLEHAQAIQANLAKQQQGR</sequence>
<dbReference type="EMBL" id="JEMC01002260">
    <property type="protein sequence ID" value="KYF89307.1"/>
    <property type="molecule type" value="Genomic_DNA"/>
</dbReference>
<name>A0A150SA81_SORCE</name>
<dbReference type="PANTHER" id="PTHR38593">
    <property type="entry name" value="BLR2558 PROTEIN"/>
    <property type="match status" value="1"/>
</dbReference>
<dbReference type="AlphaFoldDB" id="A0A150SA81"/>
<organism evidence="3 4">
    <name type="scientific">Sorangium cellulosum</name>
    <name type="common">Polyangium cellulosum</name>
    <dbReference type="NCBI Taxonomy" id="56"/>
    <lineage>
        <taxon>Bacteria</taxon>
        <taxon>Pseudomonadati</taxon>
        <taxon>Myxococcota</taxon>
        <taxon>Polyangia</taxon>
        <taxon>Polyangiales</taxon>
        <taxon>Polyangiaceae</taxon>
        <taxon>Sorangium</taxon>
    </lineage>
</organism>
<protein>
    <recommendedName>
        <fullName evidence="2">DUF4142 domain-containing protein</fullName>
    </recommendedName>
</protein>
<proteinExistence type="predicted"/>
<dbReference type="InterPro" id="IPR025419">
    <property type="entry name" value="DUF4142"/>
</dbReference>
<evidence type="ECO:0000259" key="2">
    <source>
        <dbReference type="Pfam" id="PF13628"/>
    </source>
</evidence>
<dbReference type="Gene3D" id="1.20.1260.10">
    <property type="match status" value="1"/>
</dbReference>
<evidence type="ECO:0000313" key="3">
    <source>
        <dbReference type="EMBL" id="KYF89307.1"/>
    </source>
</evidence>
<feature type="compositionally biased region" description="Low complexity" evidence="1">
    <location>
        <begin position="43"/>
        <end position="74"/>
    </location>
</feature>
<dbReference type="PANTHER" id="PTHR38593:SF1">
    <property type="entry name" value="BLR2558 PROTEIN"/>
    <property type="match status" value="1"/>
</dbReference>
<dbReference type="InterPro" id="IPR012347">
    <property type="entry name" value="Ferritin-like"/>
</dbReference>
<evidence type="ECO:0000256" key="1">
    <source>
        <dbReference type="SAM" id="MobiDB-lite"/>
    </source>
</evidence>
<dbReference type="Proteomes" id="UP000075515">
    <property type="component" value="Unassembled WGS sequence"/>
</dbReference>
<evidence type="ECO:0000313" key="4">
    <source>
        <dbReference type="Proteomes" id="UP000075515"/>
    </source>
</evidence>
<reference evidence="3 4" key="1">
    <citation type="submission" date="2014-02" db="EMBL/GenBank/DDBJ databases">
        <title>The small core and large imbalanced accessory genome model reveals a collaborative survival strategy of Sorangium cellulosum strains in nature.</title>
        <authorList>
            <person name="Han K."/>
            <person name="Peng R."/>
            <person name="Blom J."/>
            <person name="Li Y.-Z."/>
        </authorList>
    </citation>
    <scope>NUCLEOTIDE SEQUENCE [LARGE SCALE GENOMIC DNA]</scope>
    <source>
        <strain evidence="3 4">So0149</strain>
    </source>
</reference>
<comment type="caution">
    <text evidence="3">The sequence shown here is derived from an EMBL/GenBank/DDBJ whole genome shotgun (WGS) entry which is preliminary data.</text>
</comment>
<feature type="domain" description="DUF4142" evidence="2">
    <location>
        <begin position="83"/>
        <end position="223"/>
    </location>
</feature>
<feature type="region of interest" description="Disordered" evidence="1">
    <location>
        <begin position="43"/>
        <end position="79"/>
    </location>
</feature>